<organism evidence="9 10">
    <name type="scientific">Mycoplasmoides genitalium M6320</name>
    <dbReference type="NCBI Taxonomy" id="662945"/>
    <lineage>
        <taxon>Bacteria</taxon>
        <taxon>Bacillati</taxon>
        <taxon>Mycoplasmatota</taxon>
        <taxon>Mycoplasmoidales</taxon>
        <taxon>Mycoplasmoidaceae</taxon>
        <taxon>Mycoplasmoides</taxon>
    </lineage>
</organism>
<evidence type="ECO:0000256" key="7">
    <source>
        <dbReference type="ARBA" id="ARBA00023136"/>
    </source>
</evidence>
<dbReference type="RefSeq" id="WP_014894471.1">
    <property type="nucleotide sequence ID" value="NC_018497.1"/>
</dbReference>
<dbReference type="GO" id="GO:0030001">
    <property type="term" value="P:metal ion transport"/>
    <property type="evidence" value="ECO:0007669"/>
    <property type="project" value="UniProtKB-ARBA"/>
</dbReference>
<feature type="transmembrane region" description="Helical" evidence="8">
    <location>
        <begin position="103"/>
        <end position="128"/>
    </location>
</feature>
<feature type="transmembrane region" description="Helical" evidence="8">
    <location>
        <begin position="458"/>
        <end position="479"/>
    </location>
</feature>
<keyword evidence="4 8" id="KW-0812">Transmembrane</keyword>
<keyword evidence="2" id="KW-0813">Transport</keyword>
<dbReference type="Proteomes" id="UP000005254">
    <property type="component" value="Chromosome"/>
</dbReference>
<protein>
    <submittedName>
        <fullName evidence="9">TrkH family potassium uptake protein</fullName>
    </submittedName>
</protein>
<gene>
    <name evidence="9" type="ORF">CM1_01935</name>
</gene>
<evidence type="ECO:0000256" key="1">
    <source>
        <dbReference type="ARBA" id="ARBA00004651"/>
    </source>
</evidence>
<sequence length="565" mass="62556">MKRRQNQMAKLTTWLKKIGWGETITQRIFCFYIYCILFGSLLLFLPIALQDNYQKVVSYGIDWQGKRFEQKTDYNFLDALFLSTSAFSDTGLSTVVVSKTYSIFGQIVLAVLLQLGGIGFVVIAFLTWRLFNFHKKEQYSFYEKLMLQSERGGSKLGNTSEMILVSIIFLFIVELIYGFLYGILFYFIPGFEPANLFADHAKVSTQLKALVVDSNQTIAAFNDINKAFQAGFFHSLSAVNNAGIDLIGGSSFVPYRNGLGIIIQWLTISQIIFGGIGYPCLFDGFEAIKKKIKYGRHTKHQFSLFTKLTVITNIVVILLFFTLLLMVEFIASDSLTNTIVNFSDEKKSLINTQLQSQSNQAIHASVFGNNPNASRVMQLFFMVISSRSAGFSVFPVASEIQTTKIIIALAMFIGASPSSTAGGIRTTTLAVIFLALVAKFKGQKEVKAFKRSIDQTTVIDAFLVLILSLIAVLLTAVLLPLSMEQPVSFIDALFETTSAFGTVGLSSGATVNIALDPNRNTFNFLALCLLMVMGQVGVSSSVLTFVRKHPKANSYSYPKEAVKIG</sequence>
<dbReference type="AlphaFoldDB" id="A0ABC7ZJ13"/>
<evidence type="ECO:0000256" key="8">
    <source>
        <dbReference type="SAM" id="Phobius"/>
    </source>
</evidence>
<dbReference type="EMBL" id="CP003772">
    <property type="protein sequence ID" value="AFQ04149.1"/>
    <property type="molecule type" value="Genomic_DNA"/>
</dbReference>
<feature type="transmembrane region" description="Helical" evidence="8">
    <location>
        <begin position="524"/>
        <end position="546"/>
    </location>
</feature>
<keyword evidence="5 8" id="KW-1133">Transmembrane helix</keyword>
<evidence type="ECO:0000313" key="10">
    <source>
        <dbReference type="Proteomes" id="UP000005254"/>
    </source>
</evidence>
<dbReference type="PANTHER" id="PTHR32024">
    <property type="entry name" value="TRK SYSTEM POTASSIUM UPTAKE PROTEIN TRKG-RELATED"/>
    <property type="match status" value="1"/>
</dbReference>
<dbReference type="InterPro" id="IPR003445">
    <property type="entry name" value="Cat_transpt"/>
</dbReference>
<evidence type="ECO:0000256" key="6">
    <source>
        <dbReference type="ARBA" id="ARBA00023065"/>
    </source>
</evidence>
<reference evidence="9 10" key="1">
    <citation type="journal article" date="2012" name="J. Bacteriol.">
        <title>Draft Genome Sequences of Four Axenic Mycoplasma genitalium Strains Isolated from Denmark, Japan, and Australia.</title>
        <authorList>
            <person name="McGowin C.L."/>
            <person name="Ma L."/>
            <person name="Jensen J.S."/>
            <person name="Mancuso M.M."/>
            <person name="Hamasuna R."/>
            <person name="Adegboye D."/>
            <person name="Martin D.H."/>
        </authorList>
    </citation>
    <scope>NUCLEOTIDE SEQUENCE [LARGE SCALE GENOMIC DNA]</scope>
    <source>
        <strain evidence="9 10">M6320</strain>
    </source>
</reference>
<evidence type="ECO:0000256" key="5">
    <source>
        <dbReference type="ARBA" id="ARBA00022989"/>
    </source>
</evidence>
<keyword evidence="7 8" id="KW-0472">Membrane</keyword>
<dbReference type="GO" id="GO:0005886">
    <property type="term" value="C:plasma membrane"/>
    <property type="evidence" value="ECO:0007669"/>
    <property type="project" value="UniProtKB-SubCell"/>
</dbReference>
<feature type="transmembrane region" description="Helical" evidence="8">
    <location>
        <begin position="302"/>
        <end position="327"/>
    </location>
</feature>
<feature type="transmembrane region" description="Helical" evidence="8">
    <location>
        <begin position="29"/>
        <end position="49"/>
    </location>
</feature>
<evidence type="ECO:0000256" key="3">
    <source>
        <dbReference type="ARBA" id="ARBA00022475"/>
    </source>
</evidence>
<dbReference type="KEGG" id="mgx:CM1_01935"/>
<comment type="subcellular location">
    <subcellularLocation>
        <location evidence="1">Cell membrane</location>
        <topology evidence="1">Multi-pass membrane protein</topology>
    </subcellularLocation>
</comment>
<evidence type="ECO:0000313" key="9">
    <source>
        <dbReference type="EMBL" id="AFQ04149.1"/>
    </source>
</evidence>
<evidence type="ECO:0000256" key="4">
    <source>
        <dbReference type="ARBA" id="ARBA00022692"/>
    </source>
</evidence>
<feature type="transmembrane region" description="Helical" evidence="8">
    <location>
        <begin position="163"/>
        <end position="188"/>
    </location>
</feature>
<dbReference type="PANTHER" id="PTHR32024:SF1">
    <property type="entry name" value="KTR SYSTEM POTASSIUM UPTAKE PROTEIN B"/>
    <property type="match status" value="1"/>
</dbReference>
<keyword evidence="3" id="KW-1003">Cell membrane</keyword>
<feature type="transmembrane region" description="Helical" evidence="8">
    <location>
        <begin position="405"/>
        <end position="437"/>
    </location>
</feature>
<keyword evidence="6" id="KW-0406">Ion transport</keyword>
<proteinExistence type="predicted"/>
<evidence type="ECO:0000256" key="2">
    <source>
        <dbReference type="ARBA" id="ARBA00022448"/>
    </source>
</evidence>
<name>A0ABC7ZJ13_MYCGT</name>
<dbReference type="Pfam" id="PF02386">
    <property type="entry name" value="TrkH"/>
    <property type="match status" value="1"/>
</dbReference>
<accession>A0ABC7ZJ13</accession>
<feature type="transmembrane region" description="Helical" evidence="8">
    <location>
        <begin position="261"/>
        <end position="281"/>
    </location>
</feature>